<evidence type="ECO:0000313" key="7">
    <source>
        <dbReference type="Proteomes" id="UP000041254"/>
    </source>
</evidence>
<name>A0A0G4H042_VITBC</name>
<dbReference type="InParanoid" id="A0A0G4H042"/>
<dbReference type="GO" id="GO:0008757">
    <property type="term" value="F:S-adenosylmethionine-dependent methyltransferase activity"/>
    <property type="evidence" value="ECO:0007669"/>
    <property type="project" value="InterPro"/>
</dbReference>
<dbReference type="CDD" id="cd02440">
    <property type="entry name" value="AdoMet_MTases"/>
    <property type="match status" value="1"/>
</dbReference>
<organism evidence="6 7">
    <name type="scientific">Vitrella brassicaformis (strain CCMP3155)</name>
    <dbReference type="NCBI Taxonomy" id="1169540"/>
    <lineage>
        <taxon>Eukaryota</taxon>
        <taxon>Sar</taxon>
        <taxon>Alveolata</taxon>
        <taxon>Colpodellida</taxon>
        <taxon>Vitrellaceae</taxon>
        <taxon>Vitrella</taxon>
    </lineage>
</organism>
<evidence type="ECO:0000256" key="3">
    <source>
        <dbReference type="ARBA" id="ARBA00022679"/>
    </source>
</evidence>
<gene>
    <name evidence="6" type="ORF">Vbra_3473</name>
</gene>
<dbReference type="Gene3D" id="3.40.50.150">
    <property type="entry name" value="Vaccinia Virus protein VP39"/>
    <property type="match status" value="1"/>
</dbReference>
<feature type="compositionally biased region" description="Gly residues" evidence="4">
    <location>
        <begin position="305"/>
        <end position="316"/>
    </location>
</feature>
<dbReference type="AlphaFoldDB" id="A0A0G4H042"/>
<evidence type="ECO:0000256" key="4">
    <source>
        <dbReference type="SAM" id="MobiDB-lite"/>
    </source>
</evidence>
<dbReference type="EMBL" id="CDMY01000908">
    <property type="protein sequence ID" value="CEM36870.1"/>
    <property type="molecule type" value="Genomic_DNA"/>
</dbReference>
<dbReference type="InterPro" id="IPR013216">
    <property type="entry name" value="Methyltransf_11"/>
</dbReference>
<dbReference type="PhylomeDB" id="A0A0G4H042"/>
<evidence type="ECO:0000313" key="6">
    <source>
        <dbReference type="EMBL" id="CEM36870.1"/>
    </source>
</evidence>
<dbReference type="GO" id="GO:0032259">
    <property type="term" value="P:methylation"/>
    <property type="evidence" value="ECO:0007669"/>
    <property type="project" value="UniProtKB-KW"/>
</dbReference>
<evidence type="ECO:0000259" key="5">
    <source>
        <dbReference type="Pfam" id="PF08241"/>
    </source>
</evidence>
<protein>
    <recommendedName>
        <fullName evidence="5">Methyltransferase type 11 domain-containing protein</fullName>
    </recommendedName>
</protein>
<keyword evidence="3" id="KW-0808">Transferase</keyword>
<reference evidence="6 7" key="1">
    <citation type="submission" date="2014-11" db="EMBL/GenBank/DDBJ databases">
        <authorList>
            <person name="Zhu J."/>
            <person name="Qi W."/>
            <person name="Song R."/>
        </authorList>
    </citation>
    <scope>NUCLEOTIDE SEQUENCE [LARGE SCALE GENOMIC DNA]</scope>
</reference>
<dbReference type="VEuPathDB" id="CryptoDB:Vbra_3473"/>
<dbReference type="InterPro" id="IPR051419">
    <property type="entry name" value="Lys/N-term_MeTrsfase_sf"/>
</dbReference>
<dbReference type="OrthoDB" id="411785at2759"/>
<dbReference type="Proteomes" id="UP000041254">
    <property type="component" value="Unassembled WGS sequence"/>
</dbReference>
<feature type="compositionally biased region" description="Polar residues" evidence="4">
    <location>
        <begin position="248"/>
        <end position="264"/>
    </location>
</feature>
<feature type="region of interest" description="Disordered" evidence="4">
    <location>
        <begin position="242"/>
        <end position="316"/>
    </location>
</feature>
<evidence type="ECO:0000256" key="1">
    <source>
        <dbReference type="ARBA" id="ARBA00008361"/>
    </source>
</evidence>
<keyword evidence="7" id="KW-1185">Reference proteome</keyword>
<keyword evidence="2" id="KW-0489">Methyltransferase</keyword>
<proteinExistence type="inferred from homology"/>
<accession>A0A0G4H042</accession>
<feature type="domain" description="Methyltransferase type 11" evidence="5">
    <location>
        <begin position="50"/>
        <end position="155"/>
    </location>
</feature>
<evidence type="ECO:0000256" key="2">
    <source>
        <dbReference type="ARBA" id="ARBA00022603"/>
    </source>
</evidence>
<dbReference type="PANTHER" id="PTHR12176:SF79">
    <property type="entry name" value="METHYLTRANSFERASE TYPE 11 DOMAIN-CONTAINING PROTEIN"/>
    <property type="match status" value="1"/>
</dbReference>
<dbReference type="STRING" id="1169540.A0A0G4H042"/>
<dbReference type="InterPro" id="IPR029063">
    <property type="entry name" value="SAM-dependent_MTases_sf"/>
</dbReference>
<comment type="similarity">
    <text evidence="1">Belongs to the methyltransferase superfamily.</text>
</comment>
<sequence length="337" mass="37068">MSVRHYADASFWEDRFGSQSGGEAFDWYCAYRELKEHFHRHSPDKNAGILMVGCGNSQLSSEMAADGYRNVTNVDISPSVIRLMKQKDAHGMAWVTMDATHMALRNGVFDIAIDKGTFDALSCGDGNRSEFASTPSTALMVAEISRVLRCGGLFYLISHSGWPRRQAHFPSHQWELVYACEVELNDMAEFINILRSKVHPRPLREAFLPENGHILKEAGEEYRTAMRRKLLRRLFARIRPALRRQQEEQQQPTAPGGLSTTSADDNSRRRDDGCSVGPPPMPSDGCATAEPSPPPPPPAADTLKQGGGSVDGAGVGASGLRQQYCHLIIVRKTAAGG</sequence>
<dbReference type="OMA" id="YCAYREL"/>
<dbReference type="SUPFAM" id="SSF53335">
    <property type="entry name" value="S-adenosyl-L-methionine-dependent methyltransferases"/>
    <property type="match status" value="1"/>
</dbReference>
<dbReference type="Pfam" id="PF08241">
    <property type="entry name" value="Methyltransf_11"/>
    <property type="match status" value="1"/>
</dbReference>
<dbReference type="PANTHER" id="PTHR12176">
    <property type="entry name" value="SAM-DEPENDENT METHYLTRANSFERASE SUPERFAMILY PROTEIN"/>
    <property type="match status" value="1"/>
</dbReference>